<accession>A0A8T3VTN3</accession>
<organism evidence="1 2">
    <name type="scientific">Methanobrevibacter millerae</name>
    <dbReference type="NCBI Taxonomy" id="230361"/>
    <lineage>
        <taxon>Archaea</taxon>
        <taxon>Methanobacteriati</taxon>
        <taxon>Methanobacteriota</taxon>
        <taxon>Methanomada group</taxon>
        <taxon>Methanobacteria</taxon>
        <taxon>Methanobacteriales</taxon>
        <taxon>Methanobacteriaceae</taxon>
        <taxon>Methanobrevibacter</taxon>
    </lineage>
</organism>
<proteinExistence type="predicted"/>
<comment type="caution">
    <text evidence="1">The sequence shown here is derived from an EMBL/GenBank/DDBJ whole genome shotgun (WGS) entry which is preliminary data.</text>
</comment>
<protein>
    <submittedName>
        <fullName evidence="1">Zinc ribbon domain-containing protein</fullName>
    </submittedName>
</protein>
<evidence type="ECO:0000313" key="1">
    <source>
        <dbReference type="EMBL" id="MBE6510959.1"/>
    </source>
</evidence>
<name>A0A8T3VTN3_9EURY</name>
<gene>
    <name evidence="1" type="ORF">E7Z74_06805</name>
</gene>
<dbReference type="AlphaFoldDB" id="A0A8T3VTN3"/>
<evidence type="ECO:0000313" key="2">
    <source>
        <dbReference type="Proteomes" id="UP000713479"/>
    </source>
</evidence>
<dbReference type="Proteomes" id="UP000713479">
    <property type="component" value="Unassembled WGS sequence"/>
</dbReference>
<reference evidence="1" key="1">
    <citation type="submission" date="2019-04" db="EMBL/GenBank/DDBJ databases">
        <title>Evolution of Biomass-Degrading Anaerobic Consortia Revealed by Metagenomics.</title>
        <authorList>
            <person name="Peng X."/>
        </authorList>
    </citation>
    <scope>NUCLEOTIDE SEQUENCE</scope>
    <source>
        <strain evidence="1">SIG13</strain>
    </source>
</reference>
<dbReference type="EMBL" id="SUTF01000007">
    <property type="protein sequence ID" value="MBE6510959.1"/>
    <property type="molecule type" value="Genomic_DNA"/>
</dbReference>
<sequence>MPTCPNCGTIIMEGDPYCSHCGSHLQWNMGGDSNDSFTAYDRNALLKEEYEYYDKEMIKEEAYKYELLVRFENTYDVELVKVNPKGSYAEYEFVGETPYYTLKLTATDRYGGVIGLIRDSVSYDFTKLIKNRDFIRLIKDMDVRAIGGNITTHEIFVYTEDKAYRLDTDKMKLEEEKNNSV</sequence>